<reference evidence="3" key="1">
    <citation type="submission" date="2010-08" db="EMBL/GenBank/DDBJ databases">
        <authorList>
            <consortium name="Caenorhabditis japonica Sequencing Consortium"/>
            <person name="Wilson R.K."/>
        </authorList>
    </citation>
    <scope>NUCLEOTIDE SEQUENCE [LARGE SCALE GENOMIC DNA]</scope>
    <source>
        <strain evidence="3">DF5081</strain>
    </source>
</reference>
<dbReference type="PRINTS" id="PR00069">
    <property type="entry name" value="ALDKETRDTASE"/>
</dbReference>
<dbReference type="InterPro" id="IPR018170">
    <property type="entry name" value="Aldo/ket_reductase_CS"/>
</dbReference>
<dbReference type="PANTHER" id="PTHR11732">
    <property type="entry name" value="ALDO/KETO REDUCTASE"/>
    <property type="match status" value="1"/>
</dbReference>
<keyword evidence="3" id="KW-1185">Reference proteome</keyword>
<reference evidence="2" key="2">
    <citation type="submission" date="2022-06" db="UniProtKB">
        <authorList>
            <consortium name="EnsemblMetazoa"/>
        </authorList>
    </citation>
    <scope>IDENTIFICATION</scope>
    <source>
        <strain evidence="2">DF5081</strain>
    </source>
</reference>
<evidence type="ECO:0000259" key="1">
    <source>
        <dbReference type="Pfam" id="PF00248"/>
    </source>
</evidence>
<dbReference type="EnsemblMetazoa" id="CJA32042.1">
    <property type="protein sequence ID" value="CJA32042.1"/>
    <property type="gene ID" value="WBGene00207889"/>
</dbReference>
<organism evidence="2 3">
    <name type="scientific">Caenorhabditis japonica</name>
    <dbReference type="NCBI Taxonomy" id="281687"/>
    <lineage>
        <taxon>Eukaryota</taxon>
        <taxon>Metazoa</taxon>
        <taxon>Ecdysozoa</taxon>
        <taxon>Nematoda</taxon>
        <taxon>Chromadorea</taxon>
        <taxon>Rhabditida</taxon>
        <taxon>Rhabditina</taxon>
        <taxon>Rhabditomorpha</taxon>
        <taxon>Rhabditoidea</taxon>
        <taxon>Rhabditidae</taxon>
        <taxon>Peloderinae</taxon>
        <taxon>Caenorhabditis</taxon>
    </lineage>
</organism>
<feature type="domain" description="NADP-dependent oxidoreductase" evidence="1">
    <location>
        <begin position="8"/>
        <end position="161"/>
    </location>
</feature>
<dbReference type="SUPFAM" id="SSF51430">
    <property type="entry name" value="NAD(P)-linked oxidoreductase"/>
    <property type="match status" value="1"/>
</dbReference>
<accession>A0A8R1IH23</accession>
<dbReference type="Pfam" id="PF00248">
    <property type="entry name" value="Aldo_ket_red"/>
    <property type="match status" value="1"/>
</dbReference>
<dbReference type="GO" id="GO:0016491">
    <property type="term" value="F:oxidoreductase activity"/>
    <property type="evidence" value="ECO:0007669"/>
    <property type="project" value="InterPro"/>
</dbReference>
<proteinExistence type="predicted"/>
<dbReference type="InterPro" id="IPR023210">
    <property type="entry name" value="NADP_OxRdtase_dom"/>
</dbReference>
<evidence type="ECO:0000313" key="2">
    <source>
        <dbReference type="EnsemblMetazoa" id="CJA32042.1"/>
    </source>
</evidence>
<dbReference type="InterPro" id="IPR020471">
    <property type="entry name" value="AKR"/>
</dbReference>
<evidence type="ECO:0000313" key="3">
    <source>
        <dbReference type="Proteomes" id="UP000005237"/>
    </source>
</evidence>
<dbReference type="PROSITE" id="PS00062">
    <property type="entry name" value="ALDOKETO_REDUCTASE_2"/>
    <property type="match status" value="1"/>
</dbReference>
<protein>
    <submittedName>
        <fullName evidence="2">Aldo_ket_red domain-containing protein</fullName>
    </submittedName>
</protein>
<name>A0A8R1IH23_CAEJA</name>
<sequence>EAPHRDEALAMECALDAGIRNFDCGQIFKSQKTIGKVIGKYIQSGKLQRKDLFLSSKVWNTHHSFDKCIEAVEICLQELRVTYLDLMLIHYPMATQICELPNFMQTYEAATDIDYLETYRALERCVQLGKVREIGVCNFNEAQTNRILENAVILPSVCQSELS</sequence>
<dbReference type="Gene3D" id="3.20.20.100">
    <property type="entry name" value="NADP-dependent oxidoreductase domain"/>
    <property type="match status" value="1"/>
</dbReference>
<dbReference type="InterPro" id="IPR036812">
    <property type="entry name" value="NAD(P)_OxRdtase_dom_sf"/>
</dbReference>
<dbReference type="Proteomes" id="UP000005237">
    <property type="component" value="Unassembled WGS sequence"/>
</dbReference>
<dbReference type="AlphaFoldDB" id="A0A8R1IH23"/>